<evidence type="ECO:0000313" key="2">
    <source>
        <dbReference type="Proteomes" id="UP000184513"/>
    </source>
</evidence>
<proteinExistence type="predicted"/>
<evidence type="ECO:0008006" key="3">
    <source>
        <dbReference type="Google" id="ProtNLM"/>
    </source>
</evidence>
<organism evidence="1 2">
    <name type="scientific">Cyclobacterium lianum</name>
    <dbReference type="NCBI Taxonomy" id="388280"/>
    <lineage>
        <taxon>Bacteria</taxon>
        <taxon>Pseudomonadati</taxon>
        <taxon>Bacteroidota</taxon>
        <taxon>Cytophagia</taxon>
        <taxon>Cytophagales</taxon>
        <taxon>Cyclobacteriaceae</taxon>
        <taxon>Cyclobacterium</taxon>
    </lineage>
</organism>
<protein>
    <recommendedName>
        <fullName evidence="3">Prevent-host-death family protein</fullName>
    </recommendedName>
</protein>
<accession>A0A1M7NQY2</accession>
<dbReference type="EMBL" id="FRCY01000006">
    <property type="protein sequence ID" value="SHN06494.1"/>
    <property type="molecule type" value="Genomic_DNA"/>
</dbReference>
<name>A0A1M7NQY2_9BACT</name>
<dbReference type="Proteomes" id="UP000184513">
    <property type="component" value="Unassembled WGS sequence"/>
</dbReference>
<keyword evidence="2" id="KW-1185">Reference proteome</keyword>
<evidence type="ECO:0000313" key="1">
    <source>
        <dbReference type="EMBL" id="SHN06494.1"/>
    </source>
</evidence>
<gene>
    <name evidence="1" type="ORF">SAMN04488057_1062</name>
</gene>
<dbReference type="AlphaFoldDB" id="A0A1M7NQY2"/>
<reference evidence="1 2" key="1">
    <citation type="submission" date="2016-11" db="EMBL/GenBank/DDBJ databases">
        <authorList>
            <person name="Jaros S."/>
            <person name="Januszkiewicz K."/>
            <person name="Wedrychowicz H."/>
        </authorList>
    </citation>
    <scope>NUCLEOTIDE SEQUENCE [LARGE SCALE GENOMIC DNA]</scope>
    <source>
        <strain evidence="1 2">CGMCC 1.6102</strain>
    </source>
</reference>
<sequence length="82" mass="9227">MTVTMHIGEFKARFSEVVEMIKGGVVIKVVKGKSGQLVGYFGKEMKPAKPKKRKLGFFKDQGIEISKSDMEWTDEELSEMGI</sequence>